<evidence type="ECO:0000313" key="1">
    <source>
        <dbReference type="EMBL" id="CAJ0939468.1"/>
    </source>
</evidence>
<reference evidence="1" key="1">
    <citation type="submission" date="2023-07" db="EMBL/GenBank/DDBJ databases">
        <authorList>
            <person name="Stuckert A."/>
        </authorList>
    </citation>
    <scope>NUCLEOTIDE SEQUENCE</scope>
</reference>
<gene>
    <name evidence="1" type="ORF">RIMI_LOCUS8024908</name>
</gene>
<dbReference type="EMBL" id="CAUEEQ010015596">
    <property type="protein sequence ID" value="CAJ0939468.1"/>
    <property type="molecule type" value="Genomic_DNA"/>
</dbReference>
<comment type="caution">
    <text evidence="1">The sequence shown here is derived from an EMBL/GenBank/DDBJ whole genome shotgun (WGS) entry which is preliminary data.</text>
</comment>
<name>A0ABN9LDM3_9NEOB</name>
<evidence type="ECO:0000313" key="2">
    <source>
        <dbReference type="Proteomes" id="UP001176940"/>
    </source>
</evidence>
<sequence>MLMMNASTRWCLNLVGKT</sequence>
<keyword evidence="2" id="KW-1185">Reference proteome</keyword>
<organism evidence="1 2">
    <name type="scientific">Ranitomeya imitator</name>
    <name type="common">mimic poison frog</name>
    <dbReference type="NCBI Taxonomy" id="111125"/>
    <lineage>
        <taxon>Eukaryota</taxon>
        <taxon>Metazoa</taxon>
        <taxon>Chordata</taxon>
        <taxon>Craniata</taxon>
        <taxon>Vertebrata</taxon>
        <taxon>Euteleostomi</taxon>
        <taxon>Amphibia</taxon>
        <taxon>Batrachia</taxon>
        <taxon>Anura</taxon>
        <taxon>Neobatrachia</taxon>
        <taxon>Hyloidea</taxon>
        <taxon>Dendrobatidae</taxon>
        <taxon>Dendrobatinae</taxon>
        <taxon>Ranitomeya</taxon>
    </lineage>
</organism>
<protein>
    <submittedName>
        <fullName evidence="1">Uncharacterized protein</fullName>
    </submittedName>
</protein>
<proteinExistence type="predicted"/>
<dbReference type="Proteomes" id="UP001176940">
    <property type="component" value="Unassembled WGS sequence"/>
</dbReference>
<accession>A0ABN9LDM3</accession>